<gene>
    <name evidence="6" type="ORF">CDAUBV1_LOCUS15342</name>
</gene>
<name>A0AAV2TVE5_CALDB</name>
<accession>A0AAV2TVE5</accession>
<dbReference type="Proteomes" id="UP001497525">
    <property type="component" value="Unassembled WGS sequence"/>
</dbReference>
<dbReference type="PROSITE" id="PS00028">
    <property type="entry name" value="ZINC_FINGER_C2H2_1"/>
    <property type="match status" value="1"/>
</dbReference>
<keyword evidence="2" id="KW-0677">Repeat</keyword>
<dbReference type="InterPro" id="IPR013087">
    <property type="entry name" value="Znf_C2H2_type"/>
</dbReference>
<evidence type="ECO:0000256" key="2">
    <source>
        <dbReference type="ARBA" id="ARBA00022737"/>
    </source>
</evidence>
<dbReference type="GO" id="GO:0008270">
    <property type="term" value="F:zinc ion binding"/>
    <property type="evidence" value="ECO:0007669"/>
    <property type="project" value="UniProtKB-KW"/>
</dbReference>
<dbReference type="PANTHER" id="PTHR24409">
    <property type="entry name" value="ZINC FINGER PROTEIN 142"/>
    <property type="match status" value="1"/>
</dbReference>
<proteinExistence type="predicted"/>
<evidence type="ECO:0000256" key="4">
    <source>
        <dbReference type="ARBA" id="ARBA00022833"/>
    </source>
</evidence>
<keyword evidence="1" id="KW-0479">Metal-binding</keyword>
<dbReference type="EMBL" id="CAXLJL010000711">
    <property type="protein sequence ID" value="CAL5140165.1"/>
    <property type="molecule type" value="Genomic_DNA"/>
</dbReference>
<comment type="caution">
    <text evidence="6">The sequence shown here is derived from an EMBL/GenBank/DDBJ whole genome shotgun (WGS) entry which is preliminary data.</text>
</comment>
<dbReference type="GO" id="GO:0000981">
    <property type="term" value="F:DNA-binding transcription factor activity, RNA polymerase II-specific"/>
    <property type="evidence" value="ECO:0007669"/>
    <property type="project" value="TreeGrafter"/>
</dbReference>
<dbReference type="PANTHER" id="PTHR24409:SF295">
    <property type="entry name" value="AZ2-RELATED"/>
    <property type="match status" value="1"/>
</dbReference>
<keyword evidence="4" id="KW-0862">Zinc</keyword>
<dbReference type="SMART" id="SM00355">
    <property type="entry name" value="ZnF_C2H2"/>
    <property type="match status" value="6"/>
</dbReference>
<dbReference type="GO" id="GO:0000977">
    <property type="term" value="F:RNA polymerase II transcription regulatory region sequence-specific DNA binding"/>
    <property type="evidence" value="ECO:0007669"/>
    <property type="project" value="TreeGrafter"/>
</dbReference>
<sequence>MGKTRGIHSSDDIGDSGLSEYNIQDSLLHLIVSQTNQDEKLEASVHPQAHLETLTGPHRGPAIDLELLKDNPRICIACGVDFKSRANLHAHLIRHRHILGSLETFTRLPKYECRTCDGVINCSSMLKHKCYSKAQMDIRNRIKVLDRDGSPLVCILCRGRLLPSRVHLIIHIIVAHSIHRDPYKCVFCQAEFHSENLMMQEVHAFDCHAPELFMITRKACFKMVRNQLGNVVDATIPFTCFYDATKLESADLSALFEPTIQPGSAAEPSAPPVFKRHVCTESFMTLDEYTTHLCCIHGAVSPEGALTLGNEDPIEEVKRAKTQVSRVPGPTVRELLKNQTSAHYNPKKAKDDDINIPLKKDSVEEAQRKSASPRKLYYNKERVAPSLRARRWLIKMRSTKRMYAGEAKSQKPKEICRVCLEILPDEQRLNHHIGTYHYPESKKRLKHLADKDKLSGILDIDLLCTECYIMYPDSLSLQVHMMVSHASKDWRHCGLCGYEFFADNGGTPTHLRLVKFSSNEGESEHPTLPGNPLLTGDASSIDAWPLPAELMWRMIKTHETVHRERLFPPRQVPYLPLVLIDQLIGSRAIQAGMAGNWLIKRSAEEVQGIQATDDQIGGLAGPTTAMEAFMSAAPRPRATSVDLIMVNEARDNLTKLIRENEEMLPAEEQPDVARPSMAISYDKSADMPKLPAWLVHKFTELGEVNAARQVELDFAENL</sequence>
<organism evidence="6 7">
    <name type="scientific">Calicophoron daubneyi</name>
    <name type="common">Rumen fluke</name>
    <name type="synonym">Paramphistomum daubneyi</name>
    <dbReference type="NCBI Taxonomy" id="300641"/>
    <lineage>
        <taxon>Eukaryota</taxon>
        <taxon>Metazoa</taxon>
        <taxon>Spiralia</taxon>
        <taxon>Lophotrochozoa</taxon>
        <taxon>Platyhelminthes</taxon>
        <taxon>Trematoda</taxon>
        <taxon>Digenea</taxon>
        <taxon>Plagiorchiida</taxon>
        <taxon>Pronocephalata</taxon>
        <taxon>Paramphistomoidea</taxon>
        <taxon>Paramphistomidae</taxon>
        <taxon>Calicophoron</taxon>
    </lineage>
</organism>
<evidence type="ECO:0000256" key="1">
    <source>
        <dbReference type="ARBA" id="ARBA00022723"/>
    </source>
</evidence>
<feature type="domain" description="C2H2-type" evidence="5">
    <location>
        <begin position="464"/>
        <end position="485"/>
    </location>
</feature>
<dbReference type="GO" id="GO:0005634">
    <property type="term" value="C:nucleus"/>
    <property type="evidence" value="ECO:0007669"/>
    <property type="project" value="TreeGrafter"/>
</dbReference>
<keyword evidence="3" id="KW-0863">Zinc-finger</keyword>
<evidence type="ECO:0000313" key="7">
    <source>
        <dbReference type="Proteomes" id="UP001497525"/>
    </source>
</evidence>
<reference evidence="6" key="1">
    <citation type="submission" date="2024-06" db="EMBL/GenBank/DDBJ databases">
        <authorList>
            <person name="Liu X."/>
            <person name="Lenzi L."/>
            <person name="Haldenby T S."/>
            <person name="Uol C."/>
        </authorList>
    </citation>
    <scope>NUCLEOTIDE SEQUENCE</scope>
</reference>
<protein>
    <recommendedName>
        <fullName evidence="5">C2H2-type domain-containing protein</fullName>
    </recommendedName>
</protein>
<evidence type="ECO:0000313" key="6">
    <source>
        <dbReference type="EMBL" id="CAL5140165.1"/>
    </source>
</evidence>
<dbReference type="AlphaFoldDB" id="A0AAV2TVE5"/>
<evidence type="ECO:0000259" key="5">
    <source>
        <dbReference type="PROSITE" id="PS00028"/>
    </source>
</evidence>
<evidence type="ECO:0000256" key="3">
    <source>
        <dbReference type="ARBA" id="ARBA00022771"/>
    </source>
</evidence>